<feature type="compositionally biased region" description="Basic and acidic residues" evidence="1">
    <location>
        <begin position="648"/>
        <end position="709"/>
    </location>
</feature>
<feature type="compositionally biased region" description="Basic and acidic residues" evidence="1">
    <location>
        <begin position="607"/>
        <end position="616"/>
    </location>
</feature>
<reference evidence="3 4" key="1">
    <citation type="submission" date="2017-11" db="EMBL/GenBank/DDBJ databases">
        <title>Comparative genomics of Botrytis spp.</title>
        <authorList>
            <person name="Valero-Jimenez C.A."/>
            <person name="Tapia P."/>
            <person name="Veloso J."/>
            <person name="Silva-Moreno E."/>
            <person name="Staats M."/>
            <person name="Valdes J.H."/>
            <person name="Van Kan J.A.L."/>
        </authorList>
    </citation>
    <scope>NUCLEOTIDE SEQUENCE [LARGE SCALE GENOMIC DNA]</scope>
    <source>
        <strain evidence="3 4">MUCL2830</strain>
    </source>
</reference>
<keyword evidence="4" id="KW-1185">Reference proteome</keyword>
<evidence type="ECO:0000313" key="4">
    <source>
        <dbReference type="Proteomes" id="UP000297299"/>
    </source>
</evidence>
<feature type="region of interest" description="Disordered" evidence="1">
    <location>
        <begin position="557"/>
        <end position="709"/>
    </location>
</feature>
<dbReference type="InterPro" id="IPR000719">
    <property type="entry name" value="Prot_kinase_dom"/>
</dbReference>
<dbReference type="GO" id="GO:0004672">
    <property type="term" value="F:protein kinase activity"/>
    <property type="evidence" value="ECO:0007669"/>
    <property type="project" value="InterPro"/>
</dbReference>
<dbReference type="STRING" id="38488.A0A4Y8DAC4"/>
<proteinExistence type="predicted"/>
<name>A0A4Y8DAC4_9HELO</name>
<feature type="compositionally biased region" description="Low complexity" evidence="1">
    <location>
        <begin position="927"/>
        <end position="936"/>
    </location>
</feature>
<evidence type="ECO:0000256" key="1">
    <source>
        <dbReference type="SAM" id="MobiDB-lite"/>
    </source>
</evidence>
<dbReference type="AlphaFoldDB" id="A0A4Y8DAC4"/>
<feature type="compositionally biased region" description="Pro residues" evidence="1">
    <location>
        <begin position="900"/>
        <end position="912"/>
    </location>
</feature>
<accession>A0A4Y8DAC4</accession>
<dbReference type="OrthoDB" id="4062651at2759"/>
<dbReference type="SUPFAM" id="SSF56112">
    <property type="entry name" value="Protein kinase-like (PK-like)"/>
    <property type="match status" value="1"/>
</dbReference>
<dbReference type="PROSITE" id="PS50011">
    <property type="entry name" value="PROTEIN_KINASE_DOM"/>
    <property type="match status" value="1"/>
</dbReference>
<evidence type="ECO:0000259" key="2">
    <source>
        <dbReference type="PROSITE" id="PS50011"/>
    </source>
</evidence>
<feature type="compositionally biased region" description="Acidic residues" evidence="1">
    <location>
        <begin position="883"/>
        <end position="896"/>
    </location>
</feature>
<comment type="caution">
    <text evidence="3">The sequence shown here is derived from an EMBL/GenBank/DDBJ whole genome shotgun (WGS) entry which is preliminary data.</text>
</comment>
<dbReference type="InterPro" id="IPR011009">
    <property type="entry name" value="Kinase-like_dom_sf"/>
</dbReference>
<sequence>MGSIDFVFDDSLNISNRKARSLTSLTDLRKDMAAGAPNRFNPGGFRGVRKPPTAEEWEKFSDYEKDQKRGEEWMKRAYGWNINADNKQLPSDRWLPDKLLGKGVAVFKKGHPTYYGEIFYGRIVVKQASSPEAKARLQNGASILDHLRAHWASDADHLVLPFGAYEEDAGTGADDTFDPVYFHESTSDTVGRTYRTYCEGGNLHQWLENNFGEQYPSENDLWSVMECMANICMRLEHSHSTDATHKFREKHRSVVHLDIRPESIFCEKAQSTLSGKHSNRTKFILGKFERAAIVPNDPMDKTWMFNIRERADPKWATPEQKYPHMEGRSIGTSCNIFGIGALLYYMITGRELGDSAWNIGISDSPTDQGLKLYFGADLITEPIAKQQEYSKTLIRTILQCLSYHPEDRVDAKKLLELSTKALLFVNRQHMPEEVRYKPGDPAIILEPQEELQPNDYTPSDLNLKKYNPPADQPETLRARAEKWLNQFILFPDSAKGQKSREKQRLEYEKQVEIQRQAEAAAAAELQKQAEAAAEAARKQLLAEIEADEAEQMRLQIEQEEEEDRKAAERRAKKRTELAAEMAQRRAATIGEGGQQTLLPQPVRKRDRSPEIVDERSRKRARSKSPVRPNTPDTAAAEEGGAEPMNIDSNKDKNMPPSGDLDKDKEKEAKEKEAKEKREKIKADEVKKQQEYRERLAQREEVTRRENEWKRQDANAQWAREKATLEAQRQNPRLDPHLVINPDDEIDYKGSRYHVKDLQKLKEPFPWKDFAWWDGHLYLKETLPYAADKYYEDLKEEGIELVAHSGSDEERRRELRNVSRMNRRFDEKEREKNGYLGLINPPVGGAARAMNDAYGSPNTHKPREHMVTFADAAGEYRRTYETMDAEDNDDGDSDDSVQEVPAPPAKARPPTAPQAPSRYVVIPEPKASPKASAAPRASLARNTAWFCPYCNKKDGGYAQKGS</sequence>
<gene>
    <name evidence="3" type="ORF">BOTCAL_0056g00210</name>
</gene>
<protein>
    <recommendedName>
        <fullName evidence="2">Protein kinase domain-containing protein</fullName>
    </recommendedName>
</protein>
<organism evidence="3 4">
    <name type="scientific">Botryotinia calthae</name>
    <dbReference type="NCBI Taxonomy" id="38488"/>
    <lineage>
        <taxon>Eukaryota</taxon>
        <taxon>Fungi</taxon>
        <taxon>Dikarya</taxon>
        <taxon>Ascomycota</taxon>
        <taxon>Pezizomycotina</taxon>
        <taxon>Leotiomycetes</taxon>
        <taxon>Helotiales</taxon>
        <taxon>Sclerotiniaceae</taxon>
        <taxon>Botryotinia</taxon>
    </lineage>
</organism>
<feature type="compositionally biased region" description="Basic and acidic residues" evidence="1">
    <location>
        <begin position="563"/>
        <end position="577"/>
    </location>
</feature>
<dbReference type="PANTHER" id="PTHR44305">
    <property type="entry name" value="SI:DKEY-192D15.2-RELATED"/>
    <property type="match status" value="1"/>
</dbReference>
<feature type="domain" description="Protein kinase" evidence="2">
    <location>
        <begin position="94"/>
        <end position="423"/>
    </location>
</feature>
<dbReference type="PANTHER" id="PTHR44305:SF2">
    <property type="entry name" value="SI:DKEY-192D15.2"/>
    <property type="match status" value="1"/>
</dbReference>
<dbReference type="Pfam" id="PF00069">
    <property type="entry name" value="Pkinase"/>
    <property type="match status" value="1"/>
</dbReference>
<feature type="region of interest" description="Disordered" evidence="1">
    <location>
        <begin position="452"/>
        <end position="472"/>
    </location>
</feature>
<dbReference type="Gene3D" id="1.10.510.10">
    <property type="entry name" value="Transferase(Phosphotransferase) domain 1"/>
    <property type="match status" value="1"/>
</dbReference>
<evidence type="ECO:0000313" key="3">
    <source>
        <dbReference type="EMBL" id="TEY77312.1"/>
    </source>
</evidence>
<dbReference type="SMART" id="SM00220">
    <property type="entry name" value="S_TKc"/>
    <property type="match status" value="1"/>
</dbReference>
<dbReference type="InterPro" id="IPR053083">
    <property type="entry name" value="TF_kinase-domain_protein"/>
</dbReference>
<feature type="region of interest" description="Disordered" evidence="1">
    <location>
        <begin position="883"/>
        <end position="936"/>
    </location>
</feature>
<dbReference type="EMBL" id="PHWZ01000056">
    <property type="protein sequence ID" value="TEY77312.1"/>
    <property type="molecule type" value="Genomic_DNA"/>
</dbReference>
<dbReference type="Proteomes" id="UP000297299">
    <property type="component" value="Unassembled WGS sequence"/>
</dbReference>
<dbReference type="GO" id="GO:0005524">
    <property type="term" value="F:ATP binding"/>
    <property type="evidence" value="ECO:0007669"/>
    <property type="project" value="InterPro"/>
</dbReference>